<dbReference type="AlphaFoldDB" id="A0A6N2V5X4"/>
<evidence type="ECO:0000313" key="1">
    <source>
        <dbReference type="EMBL" id="VYT24997.1"/>
    </source>
</evidence>
<gene>
    <name evidence="1" type="ORF">CILFYP12_02142</name>
</gene>
<proteinExistence type="predicted"/>
<sequence length="58" mass="7142">MQFNQGNHNHNENTEYHYYGDYVQREETHVHMHGEAWTKQGREYMIFQHYTAYESSCL</sequence>
<reference evidence="1" key="1">
    <citation type="submission" date="2019-11" db="EMBL/GenBank/DDBJ databases">
        <authorList>
            <person name="Feng L."/>
        </authorList>
    </citation>
    <scope>NUCLEOTIDE SEQUENCE</scope>
    <source>
        <strain evidence="1">CinnocuumLFYP12</strain>
    </source>
</reference>
<protein>
    <submittedName>
        <fullName evidence="1">Uncharacterized protein</fullName>
    </submittedName>
</protein>
<name>A0A6N2V5X4_CLOIN</name>
<organism evidence="1">
    <name type="scientific">Clostridium innocuum</name>
    <dbReference type="NCBI Taxonomy" id="1522"/>
    <lineage>
        <taxon>Bacteria</taxon>
        <taxon>Bacillati</taxon>
        <taxon>Bacillota</taxon>
        <taxon>Clostridia</taxon>
        <taxon>Eubacteriales</taxon>
        <taxon>Clostridiaceae</taxon>
        <taxon>Clostridium</taxon>
    </lineage>
</organism>
<accession>A0A6N2V5X4</accession>
<dbReference type="EMBL" id="CACRTE010000030">
    <property type="protein sequence ID" value="VYT24997.1"/>
    <property type="molecule type" value="Genomic_DNA"/>
</dbReference>